<dbReference type="Gene3D" id="3.40.50.300">
    <property type="entry name" value="P-loop containing nucleotide triphosphate hydrolases"/>
    <property type="match status" value="2"/>
</dbReference>
<keyword evidence="8" id="KW-0413">Isomerase</keyword>
<evidence type="ECO:0000256" key="8">
    <source>
        <dbReference type="ARBA" id="ARBA00023235"/>
    </source>
</evidence>
<evidence type="ECO:0000256" key="5">
    <source>
        <dbReference type="ARBA" id="ARBA00022840"/>
    </source>
</evidence>
<proteinExistence type="predicted"/>
<dbReference type="InterPro" id="IPR001650">
    <property type="entry name" value="Helicase_C-like"/>
</dbReference>
<feature type="domain" description="Helicase C-terminal" evidence="11">
    <location>
        <begin position="288"/>
        <end position="438"/>
    </location>
</feature>
<dbReference type="GO" id="GO:0005524">
    <property type="term" value="F:ATP binding"/>
    <property type="evidence" value="ECO:0007669"/>
    <property type="project" value="UniProtKB-KW"/>
</dbReference>
<dbReference type="GO" id="GO:0004386">
    <property type="term" value="F:helicase activity"/>
    <property type="evidence" value="ECO:0007669"/>
    <property type="project" value="UniProtKB-KW"/>
</dbReference>
<evidence type="ECO:0000313" key="12">
    <source>
        <dbReference type="EMBL" id="ORC36657.1"/>
    </source>
</evidence>
<dbReference type="Pfam" id="PF08494">
    <property type="entry name" value="DEAD_assoc"/>
    <property type="match status" value="1"/>
</dbReference>
<protein>
    <recommendedName>
        <fullName evidence="14">ATP-dependent helicase</fullName>
    </recommendedName>
</protein>
<comment type="caution">
    <text evidence="12">The sequence shown here is derived from an EMBL/GenBank/DDBJ whole genome shotgun (WGS) entry which is preliminary data.</text>
</comment>
<keyword evidence="13" id="KW-1185">Reference proteome</keyword>
<dbReference type="RefSeq" id="WP_083049250.1">
    <property type="nucleotide sequence ID" value="NZ_MWQY01000005.1"/>
</dbReference>
<evidence type="ECO:0000256" key="4">
    <source>
        <dbReference type="ARBA" id="ARBA00022806"/>
    </source>
</evidence>
<feature type="domain" description="Helicase ATP-binding" evidence="10">
    <location>
        <begin position="55"/>
        <end position="248"/>
    </location>
</feature>
<keyword evidence="3" id="KW-0378">Hydrolase</keyword>
<dbReference type="OrthoDB" id="9774462at2"/>
<keyword evidence="2" id="KW-0227">DNA damage</keyword>
<keyword evidence="6" id="KW-0238">DNA-binding</keyword>
<feature type="region of interest" description="Disordered" evidence="9">
    <location>
        <begin position="1332"/>
        <end position="1352"/>
    </location>
</feature>
<evidence type="ECO:0000256" key="3">
    <source>
        <dbReference type="ARBA" id="ARBA00022801"/>
    </source>
</evidence>
<dbReference type="Pfam" id="PF00271">
    <property type="entry name" value="Helicase_C"/>
    <property type="match status" value="1"/>
</dbReference>
<organism evidence="12 13">
    <name type="scientific">Marispirochaeta aestuarii</name>
    <dbReference type="NCBI Taxonomy" id="1963862"/>
    <lineage>
        <taxon>Bacteria</taxon>
        <taxon>Pseudomonadati</taxon>
        <taxon>Spirochaetota</taxon>
        <taxon>Spirochaetia</taxon>
        <taxon>Spirochaetales</taxon>
        <taxon>Spirochaetaceae</taxon>
        <taxon>Marispirochaeta</taxon>
    </lineage>
</organism>
<dbReference type="Pfam" id="PF23234">
    <property type="entry name" value="WHD_4th_Lhr"/>
    <property type="match status" value="1"/>
</dbReference>
<dbReference type="SMART" id="SM00490">
    <property type="entry name" value="HELICc"/>
    <property type="match status" value="1"/>
</dbReference>
<dbReference type="Pfam" id="PF19306">
    <property type="entry name" value="WHD_Lhr"/>
    <property type="match status" value="1"/>
</dbReference>
<keyword evidence="5" id="KW-0067">ATP-binding</keyword>
<dbReference type="InterPro" id="IPR052511">
    <property type="entry name" value="ATP-dep_Helicase"/>
</dbReference>
<dbReference type="InterPro" id="IPR013701">
    <property type="entry name" value="Lhr-like_DEAD/DEAH_assoc"/>
</dbReference>
<keyword evidence="7" id="KW-0234">DNA repair</keyword>
<evidence type="ECO:0000256" key="7">
    <source>
        <dbReference type="ARBA" id="ARBA00023204"/>
    </source>
</evidence>
<keyword evidence="4" id="KW-0347">Helicase</keyword>
<accession>A0A1Y1S0L2</accession>
<dbReference type="InterPro" id="IPR055368">
    <property type="entry name" value="WH3_Lhr"/>
</dbReference>
<evidence type="ECO:0000256" key="1">
    <source>
        <dbReference type="ARBA" id="ARBA00022741"/>
    </source>
</evidence>
<dbReference type="SMART" id="SM00487">
    <property type="entry name" value="DEXDc"/>
    <property type="match status" value="1"/>
</dbReference>
<dbReference type="InterPro" id="IPR027417">
    <property type="entry name" value="P-loop_NTPase"/>
</dbReference>
<dbReference type="GO" id="GO:0016887">
    <property type="term" value="F:ATP hydrolysis activity"/>
    <property type="evidence" value="ECO:0007669"/>
    <property type="project" value="TreeGrafter"/>
</dbReference>
<dbReference type="SUPFAM" id="SSF52540">
    <property type="entry name" value="P-loop containing nucleoside triphosphate hydrolases"/>
    <property type="match status" value="1"/>
</dbReference>
<dbReference type="PROSITE" id="PS51192">
    <property type="entry name" value="HELICASE_ATP_BIND_1"/>
    <property type="match status" value="1"/>
</dbReference>
<evidence type="ECO:0000313" key="13">
    <source>
        <dbReference type="Proteomes" id="UP000192343"/>
    </source>
</evidence>
<dbReference type="InterPro" id="IPR045628">
    <property type="entry name" value="Lhr_WH_dom"/>
</dbReference>
<dbReference type="EMBL" id="MWQY01000005">
    <property type="protein sequence ID" value="ORC36657.1"/>
    <property type="molecule type" value="Genomic_DNA"/>
</dbReference>
<dbReference type="InterPro" id="IPR003593">
    <property type="entry name" value="AAA+_ATPase"/>
</dbReference>
<dbReference type="PANTHER" id="PTHR47962:SF5">
    <property type="entry name" value="ATP-DEPENDENT HELICASE LHR-RELATED"/>
    <property type="match status" value="1"/>
</dbReference>
<dbReference type="Proteomes" id="UP000192343">
    <property type="component" value="Unassembled WGS sequence"/>
</dbReference>
<dbReference type="InterPro" id="IPR014001">
    <property type="entry name" value="Helicase_ATP-bd"/>
</dbReference>
<dbReference type="SMART" id="SM00382">
    <property type="entry name" value="AAA"/>
    <property type="match status" value="1"/>
</dbReference>
<feature type="region of interest" description="Disordered" evidence="9">
    <location>
        <begin position="1"/>
        <end position="24"/>
    </location>
</feature>
<dbReference type="GO" id="GO:0003677">
    <property type="term" value="F:DNA binding"/>
    <property type="evidence" value="ECO:0007669"/>
    <property type="project" value="UniProtKB-KW"/>
</dbReference>
<dbReference type="InterPro" id="IPR055367">
    <property type="entry name" value="WH4_Lhr"/>
</dbReference>
<evidence type="ECO:0000256" key="9">
    <source>
        <dbReference type="SAM" id="MobiDB-lite"/>
    </source>
</evidence>
<evidence type="ECO:0000259" key="10">
    <source>
        <dbReference type="PROSITE" id="PS51192"/>
    </source>
</evidence>
<dbReference type="Pfam" id="PF00270">
    <property type="entry name" value="DEAD"/>
    <property type="match status" value="1"/>
</dbReference>
<sequence length="1437" mass="162576">MQDDYNNRLPLGPEGKNETVKAGSGSPALNGFSPLVSDWFFQRFDFPTEAQKLVWPVARRGENLLLTSPTGTGKTLAAFLSSLDSLIRGDWDPGVLSVLYVSPLKALNRDIRLNLEEPLEELRNLAREKSLQFPDIRIETRSGDTDNYRRRRMLDKPPAILITTPESLNILLATQRGRAIFSSLRCVILDEIHALAGNKRGTQLVSALERLALLLPERREFQRIALSATLADPGIVAAFAAGFRADGLPRKMQVLESGDRKKYDLRIEAIPDFEPESRENSDTPWKRLAEQLKPEIQSGGSSLVFVNSRRLAEKIAFLLNRDEEEPLAYAHHGSLSKEIRTLVEERLKSGKLRCIVATNSLELGIDIGELDRIILVQTPFSLSSAVQKIGRAGHSVGGISRGKLFCSHGRDFLSALSLARGLREGILEKIVPPRLCLDVLAQIVIGEALAGEKNAEKIYKTLQQSYPYRDLDRESFYGVLEMLQGFYHGIRVNQLPGRIRLKDGQIEVLPSGRSALFSSGGTIPDRGYYILKEADRSSGSSVIGELDEEFVWERRTGDVFTFGTRNWRIVGISPRTVEVRPTASPVNSSTFYRAEPLYRDYAAQRLCGEILGEYFSRRLLPDSLESRFNVSREGGEKLRDYLHRLENQGVTPHGQRIIAEYTRGSRGAESPYLVFIHTLWGGRCNAPLALALEELLRKKDSPASVSWDNDSILITSPQALEEGLLFQCRTGEITGMIESGLVKSGIFGARFREAAARSLVIARTRYGERTPLWLSRLRAKRLLSAVADKQGFPLLQEALRECLEELFDIPLLISLLNSVERGDIEYREVTTGKPSPLCSGSFWEQMNAQIYSDDVPEISIRTRGEWAYRIAAGEVLRPRIDDQIVRDFTARLRRLARGYRPENIQELEDILKERQVIPAAELEGFTAELDLPADTDFPWKIVGEARRWAVHKERIKTLQRYLGPEGRGDEEFREIFLSWLYYEGPCYPEDLILNSPFNTDLVREFLQVETEEESLVNDYISSGAEGLQLIHREGYEFLLGFSRSRGKVSAWRPLPLNRYYEFLSRHQGVDSPGTAEDVVFTLEGFRLVPEIWENAVFPRRMKAYSREKIDSLLEDREIVWIGAPRGEISFFRRENIDCATRARQGGDQVLPSTGGFTFWEIVDMWGKSSRETLQLLWKELRRGRISCDSWTTLLKGPPNLPEEPRTGRSGFARWKSRLPLKGNWFSVPRPAEEPDELEKLDSARAAVRLLFGRYPVLFREELHREVFPFRWRDIFTALRLMEFSGEIISGAFIEDVPGIQFTLPDYLPRLAGVIDDSEYPDRLTVLHVNDPASPAGVPLENPPDSAPPRRGDHWAVYRNGRTVLVYGKKSGRLEVQDRAAFPEAMEKLVNILKDLPSHGGKISLRSVNNTPVHSSDITEDLRSLGFVAGLRDFSLYS</sequence>
<evidence type="ECO:0000256" key="6">
    <source>
        <dbReference type="ARBA" id="ARBA00023125"/>
    </source>
</evidence>
<evidence type="ECO:0000259" key="11">
    <source>
        <dbReference type="PROSITE" id="PS51194"/>
    </source>
</evidence>
<keyword evidence="1" id="KW-0547">Nucleotide-binding</keyword>
<dbReference type="Pfam" id="PF23235">
    <property type="entry name" value="WHD_3rd_Lhr"/>
    <property type="match status" value="1"/>
</dbReference>
<dbReference type="PANTHER" id="PTHR47962">
    <property type="entry name" value="ATP-DEPENDENT HELICASE LHR-RELATED-RELATED"/>
    <property type="match status" value="1"/>
</dbReference>
<dbReference type="PROSITE" id="PS51194">
    <property type="entry name" value="HELICASE_CTER"/>
    <property type="match status" value="1"/>
</dbReference>
<evidence type="ECO:0008006" key="14">
    <source>
        <dbReference type="Google" id="ProtNLM"/>
    </source>
</evidence>
<name>A0A1Y1S0L2_9SPIO</name>
<gene>
    <name evidence="12" type="ORF">B4O97_06215</name>
</gene>
<reference evidence="12 13" key="1">
    <citation type="submission" date="2017-03" db="EMBL/GenBank/DDBJ databases">
        <title>Draft Genome sequence of Marispirochaeta sp. strain JC444.</title>
        <authorList>
            <person name="Shivani Y."/>
            <person name="Subhash Y."/>
            <person name="Sasikala C."/>
            <person name="Ramana C."/>
        </authorList>
    </citation>
    <scope>NUCLEOTIDE SEQUENCE [LARGE SCALE GENOMIC DNA]</scope>
    <source>
        <strain evidence="12 13">JC444</strain>
    </source>
</reference>
<dbReference type="GO" id="GO:0006281">
    <property type="term" value="P:DNA repair"/>
    <property type="evidence" value="ECO:0007669"/>
    <property type="project" value="UniProtKB-KW"/>
</dbReference>
<dbReference type="STRING" id="1963862.B4O97_06215"/>
<dbReference type="InterPro" id="IPR011545">
    <property type="entry name" value="DEAD/DEAH_box_helicase_dom"/>
</dbReference>
<evidence type="ECO:0000256" key="2">
    <source>
        <dbReference type="ARBA" id="ARBA00022763"/>
    </source>
</evidence>